<proteinExistence type="predicted"/>
<evidence type="ECO:0000313" key="1">
    <source>
        <dbReference type="EMBL" id="SLK20108.1"/>
    </source>
</evidence>
<evidence type="ECO:0000313" key="2">
    <source>
        <dbReference type="Proteomes" id="UP000190476"/>
    </source>
</evidence>
<protein>
    <submittedName>
        <fullName evidence="1">Uncharacterized protein</fullName>
    </submittedName>
</protein>
<accession>A0A1U6JIM8</accession>
<dbReference type="GO" id="GO:0043937">
    <property type="term" value="P:regulation of sporulation"/>
    <property type="evidence" value="ECO:0007669"/>
    <property type="project" value="InterPro"/>
</dbReference>
<keyword evidence="2" id="KW-1185">Reference proteome</keyword>
<dbReference type="InterPro" id="IPR037208">
    <property type="entry name" value="Spo0E-like_sf"/>
</dbReference>
<reference evidence="2" key="1">
    <citation type="submission" date="2017-03" db="EMBL/GenBank/DDBJ databases">
        <authorList>
            <person name="Falquet L."/>
            <person name="Falquet L."/>
        </authorList>
    </citation>
    <scope>NUCLEOTIDE SEQUENCE [LARGE SCALE GENOMIC DNA]</scope>
</reference>
<dbReference type="InterPro" id="IPR018540">
    <property type="entry name" value="Spo0E-like"/>
</dbReference>
<sequence length="67" mass="8102">MLKISYNNKIIYRKRLLNFLLKYLSPTNPIIIYLSQDLDKVIVDCQKKIYVDYIKNTLFRQTFKKVA</sequence>
<dbReference type="Pfam" id="PF09388">
    <property type="entry name" value="SpoOE-like"/>
    <property type="match status" value="1"/>
</dbReference>
<dbReference type="AlphaFoldDB" id="A0A1U6JIM8"/>
<dbReference type="Proteomes" id="UP000190476">
    <property type="component" value="Chromosome I"/>
</dbReference>
<dbReference type="EMBL" id="LT799839">
    <property type="protein sequence ID" value="SLK20108.1"/>
    <property type="molecule type" value="Genomic_DNA"/>
</dbReference>
<gene>
    <name evidence="1" type="ORF">CCH01_18140</name>
</gene>
<organism evidence="1 2">
    <name type="scientific">Clostridium chauvoei JF4335</name>
    <dbReference type="NCBI Taxonomy" id="1351755"/>
    <lineage>
        <taxon>Bacteria</taxon>
        <taxon>Bacillati</taxon>
        <taxon>Bacillota</taxon>
        <taxon>Clostridia</taxon>
        <taxon>Eubacteriales</taxon>
        <taxon>Clostridiaceae</taxon>
        <taxon>Clostridium</taxon>
    </lineage>
</organism>
<dbReference type="OrthoDB" id="1938553at2"/>
<dbReference type="RefSeq" id="WP_079481487.1">
    <property type="nucleotide sequence ID" value="NZ_CBML010000006.1"/>
</dbReference>
<name>A0A1U6JIM8_9CLOT</name>
<dbReference type="SUPFAM" id="SSF140500">
    <property type="entry name" value="BAS1536-like"/>
    <property type="match status" value="1"/>
</dbReference>